<dbReference type="InterPro" id="IPR012171">
    <property type="entry name" value="Fatty_acid_desaturase"/>
</dbReference>
<keyword evidence="3 9" id="KW-0812">Transmembrane</keyword>
<keyword evidence="7 9" id="KW-0472">Membrane</keyword>
<keyword evidence="4 9" id="KW-1133">Transmembrane helix</keyword>
<dbReference type="Pfam" id="PF00487">
    <property type="entry name" value="FA_desaturase"/>
    <property type="match status" value="1"/>
</dbReference>
<dbReference type="HOGENOM" id="CLU_052920_1_2_6"/>
<dbReference type="EMBL" id="CBSY010000140">
    <property type="protein sequence ID" value="CDH19683.1"/>
    <property type="molecule type" value="Genomic_DNA"/>
</dbReference>
<reference evidence="11" key="1">
    <citation type="submission" date="2013-07" db="EMBL/GenBank/DDBJ databases">
        <title>Sub-species coevolution in mutualistic symbiosis.</title>
        <authorList>
            <person name="Murfin K."/>
            <person name="Klassen J."/>
            <person name="Lee M."/>
            <person name="Forst S."/>
            <person name="Stock P."/>
            <person name="Goodrich-Blair H."/>
        </authorList>
    </citation>
    <scope>NUCLEOTIDE SEQUENCE [LARGE SCALE GENOMIC DNA]</scope>
    <source>
        <strain evidence="11">Kraussei Quebec</strain>
    </source>
</reference>
<feature type="compositionally biased region" description="Polar residues" evidence="8">
    <location>
        <begin position="1"/>
        <end position="21"/>
    </location>
</feature>
<feature type="domain" description="Fatty acid desaturase" evidence="10">
    <location>
        <begin position="79"/>
        <end position="322"/>
    </location>
</feature>
<dbReference type="Proteomes" id="UP000028500">
    <property type="component" value="Unassembled WGS sequence"/>
</dbReference>
<feature type="transmembrane region" description="Helical" evidence="9">
    <location>
        <begin position="45"/>
        <end position="66"/>
    </location>
</feature>
<evidence type="ECO:0000259" key="10">
    <source>
        <dbReference type="Pfam" id="PF00487"/>
    </source>
</evidence>
<gene>
    <name evidence="11" type="ORF">XBKQ1_2240002</name>
</gene>
<feature type="transmembrane region" description="Helical" evidence="9">
    <location>
        <begin position="72"/>
        <end position="93"/>
    </location>
</feature>
<feature type="region of interest" description="Disordered" evidence="8">
    <location>
        <begin position="1"/>
        <end position="26"/>
    </location>
</feature>
<evidence type="ECO:0000256" key="1">
    <source>
        <dbReference type="ARBA" id="ARBA00004141"/>
    </source>
</evidence>
<evidence type="ECO:0000256" key="8">
    <source>
        <dbReference type="SAM" id="MobiDB-lite"/>
    </source>
</evidence>
<keyword evidence="5" id="KW-0560">Oxidoreductase</keyword>
<evidence type="ECO:0000256" key="6">
    <source>
        <dbReference type="ARBA" id="ARBA00023098"/>
    </source>
</evidence>
<comment type="subcellular location">
    <subcellularLocation>
        <location evidence="1">Membrane</location>
        <topology evidence="1">Multi-pass membrane protein</topology>
    </subcellularLocation>
</comment>
<protein>
    <submittedName>
        <fullName evidence="11">Putative Stearoyl-CoA 9-desaturase</fullName>
    </submittedName>
</protein>
<evidence type="ECO:0000256" key="4">
    <source>
        <dbReference type="ARBA" id="ARBA00022989"/>
    </source>
</evidence>
<evidence type="ECO:0000256" key="3">
    <source>
        <dbReference type="ARBA" id="ARBA00022692"/>
    </source>
</evidence>
<dbReference type="OrthoDB" id="9796486at2"/>
<sequence length="344" mass="39340">MNLNDTSVSDLRAGNSESSADVQLAPSKDKDLRRRLPREYFVKRPALFISKIVFAFALIALGWYGVGYALNTPVTIGSILAAIGGMLLSGLIYPHLVELQHECLHYHAFKSAKLNRLFGVLVGLFMFNSHSHYRYDHLRHHAYLGTEQNVEHFDYRFNDLASPKGFAIAFFDLNRYRRVFNILGAAFTGKPISGVNKEQAQRDIKQEYVFYMLMFILSVVASVYFQTWLFALAWWLPTLVIAEGAHFMIEMPEHYGLDTQSSPDVLKNTRTISTNRLIAWYVNGNHTHTAHHFHQGVPMCHVKKLNELIKPQLQVVETSYFAFYRNVISGRIRSYVDVSGKVTD</sequence>
<dbReference type="InterPro" id="IPR005804">
    <property type="entry name" value="FA_desaturase_dom"/>
</dbReference>
<evidence type="ECO:0000256" key="9">
    <source>
        <dbReference type="SAM" id="Phobius"/>
    </source>
</evidence>
<evidence type="ECO:0000313" key="12">
    <source>
        <dbReference type="Proteomes" id="UP000028500"/>
    </source>
</evidence>
<accession>A0A077PEQ5</accession>
<evidence type="ECO:0000313" key="11">
    <source>
        <dbReference type="EMBL" id="CDH19683.1"/>
    </source>
</evidence>
<keyword evidence="12" id="KW-1185">Reference proteome</keyword>
<name>A0A077PEQ5_XENBV</name>
<dbReference type="AlphaFoldDB" id="A0A077PEQ5"/>
<keyword evidence="6" id="KW-0443">Lipid metabolism</keyword>
<evidence type="ECO:0000256" key="5">
    <source>
        <dbReference type="ARBA" id="ARBA00023002"/>
    </source>
</evidence>
<feature type="transmembrane region" description="Helical" evidence="9">
    <location>
        <begin position="114"/>
        <end position="133"/>
    </location>
</feature>
<feature type="transmembrane region" description="Helical" evidence="9">
    <location>
        <begin position="208"/>
        <end position="225"/>
    </location>
</feature>
<proteinExistence type="inferred from homology"/>
<dbReference type="PANTHER" id="PTHR19353">
    <property type="entry name" value="FATTY ACID DESATURASE 2"/>
    <property type="match status" value="1"/>
</dbReference>
<organism evidence="11 12">
    <name type="scientific">Xenorhabdus bovienii str. kraussei Quebec</name>
    <dbReference type="NCBI Taxonomy" id="1398203"/>
    <lineage>
        <taxon>Bacteria</taxon>
        <taxon>Pseudomonadati</taxon>
        <taxon>Pseudomonadota</taxon>
        <taxon>Gammaproteobacteria</taxon>
        <taxon>Enterobacterales</taxon>
        <taxon>Morganellaceae</taxon>
        <taxon>Xenorhabdus</taxon>
    </lineage>
</organism>
<dbReference type="GO" id="GO:0016717">
    <property type="term" value="F:oxidoreductase activity, acting on paired donors, with oxidation of a pair of donors resulting in the reduction of molecular oxygen to two molecules of water"/>
    <property type="evidence" value="ECO:0007669"/>
    <property type="project" value="TreeGrafter"/>
</dbReference>
<dbReference type="PANTHER" id="PTHR19353:SF88">
    <property type="entry name" value="DELTA(5) FATTY ACID DESATURASE FAT-4"/>
    <property type="match status" value="1"/>
</dbReference>
<comment type="similarity">
    <text evidence="2">Belongs to the fatty acid desaturase type 1 family.</text>
</comment>
<evidence type="ECO:0000256" key="2">
    <source>
        <dbReference type="ARBA" id="ARBA00009295"/>
    </source>
</evidence>
<dbReference type="GO" id="GO:0016020">
    <property type="term" value="C:membrane"/>
    <property type="evidence" value="ECO:0007669"/>
    <property type="project" value="UniProtKB-SubCell"/>
</dbReference>
<dbReference type="GO" id="GO:0006629">
    <property type="term" value="P:lipid metabolic process"/>
    <property type="evidence" value="ECO:0007669"/>
    <property type="project" value="UniProtKB-KW"/>
</dbReference>
<comment type="caution">
    <text evidence="11">The sequence shown here is derived from an EMBL/GenBank/DDBJ whole genome shotgun (WGS) entry which is preliminary data.</text>
</comment>
<evidence type="ECO:0000256" key="7">
    <source>
        <dbReference type="ARBA" id="ARBA00023136"/>
    </source>
</evidence>
<dbReference type="RefSeq" id="WP_051861252.1">
    <property type="nucleotide sequence ID" value="NZ_CAWLZI010000209.1"/>
</dbReference>